<proteinExistence type="predicted"/>
<protein>
    <submittedName>
        <fullName evidence="1">Uncharacterized protein</fullName>
    </submittedName>
</protein>
<dbReference type="AlphaFoldDB" id="A0AAV5MST9"/>
<reference evidence="1 2" key="1">
    <citation type="journal article" date="2021" name="Commun. Biol.">
        <title>The genome of Shorea leprosula (Dipterocarpaceae) highlights the ecological relevance of drought in aseasonal tropical rainforests.</title>
        <authorList>
            <person name="Ng K.K.S."/>
            <person name="Kobayashi M.J."/>
            <person name="Fawcett J.A."/>
            <person name="Hatakeyama M."/>
            <person name="Paape T."/>
            <person name="Ng C.H."/>
            <person name="Ang C.C."/>
            <person name="Tnah L.H."/>
            <person name="Lee C.T."/>
            <person name="Nishiyama T."/>
            <person name="Sese J."/>
            <person name="O'Brien M.J."/>
            <person name="Copetti D."/>
            <person name="Mohd Noor M.I."/>
            <person name="Ong R.C."/>
            <person name="Putra M."/>
            <person name="Sireger I.Z."/>
            <person name="Indrioko S."/>
            <person name="Kosugi Y."/>
            <person name="Izuno A."/>
            <person name="Isagi Y."/>
            <person name="Lee S.L."/>
            <person name="Shimizu K.K."/>
        </authorList>
    </citation>
    <scope>NUCLEOTIDE SEQUENCE [LARGE SCALE GENOMIC DNA]</scope>
    <source>
        <strain evidence="1">214</strain>
    </source>
</reference>
<evidence type="ECO:0000313" key="1">
    <source>
        <dbReference type="EMBL" id="GKV52659.1"/>
    </source>
</evidence>
<name>A0AAV5MST9_9ROSI</name>
<sequence>MSQAQGLSWEIWPAAGATSQFVSSGHFPNLNLRIPP</sequence>
<accession>A0AAV5MST9</accession>
<dbReference type="Proteomes" id="UP001054252">
    <property type="component" value="Unassembled WGS sequence"/>
</dbReference>
<keyword evidence="2" id="KW-1185">Reference proteome</keyword>
<dbReference type="EMBL" id="BPVZ01000801">
    <property type="protein sequence ID" value="GKV52659.1"/>
    <property type="molecule type" value="Genomic_DNA"/>
</dbReference>
<organism evidence="1 2">
    <name type="scientific">Rubroshorea leprosula</name>
    <dbReference type="NCBI Taxonomy" id="152421"/>
    <lineage>
        <taxon>Eukaryota</taxon>
        <taxon>Viridiplantae</taxon>
        <taxon>Streptophyta</taxon>
        <taxon>Embryophyta</taxon>
        <taxon>Tracheophyta</taxon>
        <taxon>Spermatophyta</taxon>
        <taxon>Magnoliopsida</taxon>
        <taxon>eudicotyledons</taxon>
        <taxon>Gunneridae</taxon>
        <taxon>Pentapetalae</taxon>
        <taxon>rosids</taxon>
        <taxon>malvids</taxon>
        <taxon>Malvales</taxon>
        <taxon>Dipterocarpaceae</taxon>
        <taxon>Rubroshorea</taxon>
    </lineage>
</organism>
<comment type="caution">
    <text evidence="1">The sequence shown here is derived from an EMBL/GenBank/DDBJ whole genome shotgun (WGS) entry which is preliminary data.</text>
</comment>
<gene>
    <name evidence="1" type="ORF">SLEP1_g59232</name>
</gene>
<evidence type="ECO:0000313" key="2">
    <source>
        <dbReference type="Proteomes" id="UP001054252"/>
    </source>
</evidence>